<sequence length="89" mass="10059">MYENYSYGGWSLWLTGRHVWYDLTGAYNDQVSSYEMGDHSGHIASDSYAQGLGYNYPGDTGVGGCDDNMSRYPYQGATWNNKASSRYRN</sequence>
<proteinExistence type="predicted"/>
<evidence type="ECO:0000313" key="2">
    <source>
        <dbReference type="Proteomes" id="UP000005143"/>
    </source>
</evidence>
<reference evidence="1 2" key="1">
    <citation type="journal article" date="2013" name="Biodegradation">
        <title>Quantitative proteomic analysis of ibuprofen-degrading Patulibacter sp. strain I11.</title>
        <authorList>
            <person name="Almeida B."/>
            <person name="Kjeldal H."/>
            <person name="Lolas I."/>
            <person name="Knudsen A.D."/>
            <person name="Carvalho G."/>
            <person name="Nielsen K.L."/>
            <person name="Barreto Crespo M.T."/>
            <person name="Stensballe A."/>
            <person name="Nielsen J.L."/>
        </authorList>
    </citation>
    <scope>NUCLEOTIDE SEQUENCE [LARGE SCALE GENOMIC DNA]</scope>
    <source>
        <strain evidence="1 2">I11</strain>
    </source>
</reference>
<protein>
    <submittedName>
        <fullName evidence="1">Uncharacterized protein</fullName>
    </submittedName>
</protein>
<dbReference type="EMBL" id="AGUD01000245">
    <property type="protein sequence ID" value="EHN09961.1"/>
    <property type="molecule type" value="Genomic_DNA"/>
</dbReference>
<accession>H0E8N5</accession>
<dbReference type="Proteomes" id="UP000005143">
    <property type="component" value="Unassembled WGS sequence"/>
</dbReference>
<evidence type="ECO:0000313" key="1">
    <source>
        <dbReference type="EMBL" id="EHN09961.1"/>
    </source>
</evidence>
<organism evidence="1 2">
    <name type="scientific">Patulibacter medicamentivorans</name>
    <dbReference type="NCBI Taxonomy" id="1097667"/>
    <lineage>
        <taxon>Bacteria</taxon>
        <taxon>Bacillati</taxon>
        <taxon>Actinomycetota</taxon>
        <taxon>Thermoleophilia</taxon>
        <taxon>Solirubrobacterales</taxon>
        <taxon>Patulibacteraceae</taxon>
        <taxon>Patulibacter</taxon>
    </lineage>
</organism>
<gene>
    <name evidence="1" type="ORF">PAI11_31990</name>
</gene>
<dbReference type="AlphaFoldDB" id="H0E8N5"/>
<name>H0E8N5_9ACTN</name>
<comment type="caution">
    <text evidence="1">The sequence shown here is derived from an EMBL/GenBank/DDBJ whole genome shotgun (WGS) entry which is preliminary data.</text>
</comment>
<keyword evidence="2" id="KW-1185">Reference proteome</keyword>